<feature type="domain" description="HTH lysR-type" evidence="7">
    <location>
        <begin position="11"/>
        <end position="63"/>
    </location>
</feature>
<dbReference type="InterPro" id="IPR036390">
    <property type="entry name" value="WH_DNA-bd_sf"/>
</dbReference>
<keyword evidence="9" id="KW-1185">Reference proteome</keyword>
<dbReference type="GO" id="GO:0003677">
    <property type="term" value="F:DNA binding"/>
    <property type="evidence" value="ECO:0007669"/>
    <property type="project" value="UniProtKB-KW"/>
</dbReference>
<dbReference type="Pfam" id="PF03466">
    <property type="entry name" value="LysR_substrate"/>
    <property type="match status" value="1"/>
</dbReference>
<dbReference type="GO" id="GO:0032993">
    <property type="term" value="C:protein-DNA complex"/>
    <property type="evidence" value="ECO:0007669"/>
    <property type="project" value="TreeGrafter"/>
</dbReference>
<protein>
    <submittedName>
        <fullName evidence="8">LysR family transcriptional regulator</fullName>
    </submittedName>
</protein>
<dbReference type="eggNOG" id="COG0583">
    <property type="taxonomic scope" value="Bacteria"/>
</dbReference>
<dbReference type="SUPFAM" id="SSF46785">
    <property type="entry name" value="Winged helix' DNA-binding domain"/>
    <property type="match status" value="1"/>
</dbReference>
<keyword evidence="2" id="KW-0805">Transcription regulation</keyword>
<keyword evidence="3" id="KW-0238">DNA-binding</keyword>
<evidence type="ECO:0000256" key="4">
    <source>
        <dbReference type="ARBA" id="ARBA00023159"/>
    </source>
</evidence>
<feature type="region of interest" description="Disordered" evidence="6">
    <location>
        <begin position="303"/>
        <end position="323"/>
    </location>
</feature>
<dbReference type="STRING" id="1200352.A606_08175"/>
<evidence type="ECO:0000259" key="7">
    <source>
        <dbReference type="PROSITE" id="PS50931"/>
    </source>
</evidence>
<gene>
    <name evidence="8" type="ORF">A606_08175</name>
</gene>
<organism evidence="8 9">
    <name type="scientific">Corynebacterium terpenotabidum Y-11</name>
    <dbReference type="NCBI Taxonomy" id="1200352"/>
    <lineage>
        <taxon>Bacteria</taxon>
        <taxon>Bacillati</taxon>
        <taxon>Actinomycetota</taxon>
        <taxon>Actinomycetes</taxon>
        <taxon>Mycobacteriales</taxon>
        <taxon>Corynebacteriaceae</taxon>
        <taxon>Corynebacterium</taxon>
    </lineage>
</organism>
<dbReference type="Proteomes" id="UP000014809">
    <property type="component" value="Chromosome"/>
</dbReference>
<dbReference type="InterPro" id="IPR036388">
    <property type="entry name" value="WH-like_DNA-bd_sf"/>
</dbReference>
<dbReference type="Gene3D" id="3.40.190.290">
    <property type="match status" value="1"/>
</dbReference>
<comment type="similarity">
    <text evidence="1">Belongs to the LysR transcriptional regulatory family.</text>
</comment>
<dbReference type="EMBL" id="CP003696">
    <property type="protein sequence ID" value="AGP31280.1"/>
    <property type="molecule type" value="Genomic_DNA"/>
</dbReference>
<proteinExistence type="inferred from homology"/>
<evidence type="ECO:0000256" key="5">
    <source>
        <dbReference type="ARBA" id="ARBA00023163"/>
    </source>
</evidence>
<dbReference type="PROSITE" id="PS50931">
    <property type="entry name" value="HTH_LYSR"/>
    <property type="match status" value="1"/>
</dbReference>
<keyword evidence="4" id="KW-0010">Activator</keyword>
<reference evidence="8 9" key="1">
    <citation type="submission" date="2012-06" db="EMBL/GenBank/DDBJ databases">
        <title>Complete genome sequence of Corynebacterium terpenotabidum Y-11 (=DSM 44721).</title>
        <authorList>
            <person name="Ruckert C."/>
            <person name="Albersmeier A."/>
            <person name="Al-Dilaimi A."/>
            <person name="Szczepanowski R."/>
            <person name="Kalinowski J."/>
        </authorList>
    </citation>
    <scope>NUCLEOTIDE SEQUENCE [LARGE SCALE GENOMIC DNA]</scope>
    <source>
        <strain evidence="8 9">Y-11</strain>
    </source>
</reference>
<keyword evidence="5" id="KW-0804">Transcription</keyword>
<name>S4XHW7_9CORY</name>
<dbReference type="HOGENOM" id="CLU_039613_6_0_11"/>
<evidence type="ECO:0000313" key="9">
    <source>
        <dbReference type="Proteomes" id="UP000014809"/>
    </source>
</evidence>
<dbReference type="Pfam" id="PF00126">
    <property type="entry name" value="HTH_1"/>
    <property type="match status" value="1"/>
</dbReference>
<dbReference type="InterPro" id="IPR000847">
    <property type="entry name" value="LysR_HTH_N"/>
</dbReference>
<dbReference type="SUPFAM" id="SSF53850">
    <property type="entry name" value="Periplasmic binding protein-like II"/>
    <property type="match status" value="1"/>
</dbReference>
<evidence type="ECO:0000256" key="1">
    <source>
        <dbReference type="ARBA" id="ARBA00009437"/>
    </source>
</evidence>
<dbReference type="PATRIC" id="fig|1200352.3.peg.1663"/>
<evidence type="ECO:0000256" key="2">
    <source>
        <dbReference type="ARBA" id="ARBA00023015"/>
    </source>
</evidence>
<accession>S4XHW7</accession>
<dbReference type="AlphaFoldDB" id="S4XHW7"/>
<evidence type="ECO:0000256" key="3">
    <source>
        <dbReference type="ARBA" id="ARBA00023125"/>
    </source>
</evidence>
<evidence type="ECO:0000313" key="8">
    <source>
        <dbReference type="EMBL" id="AGP31280.1"/>
    </source>
</evidence>
<dbReference type="PANTHER" id="PTHR30346">
    <property type="entry name" value="TRANSCRIPTIONAL DUAL REGULATOR HCAR-RELATED"/>
    <property type="match status" value="1"/>
</dbReference>
<dbReference type="KEGG" id="cter:A606_08175"/>
<dbReference type="InterPro" id="IPR005119">
    <property type="entry name" value="LysR_subst-bd"/>
</dbReference>
<dbReference type="GO" id="GO:0003700">
    <property type="term" value="F:DNA-binding transcription factor activity"/>
    <property type="evidence" value="ECO:0007669"/>
    <property type="project" value="InterPro"/>
</dbReference>
<evidence type="ECO:0000256" key="6">
    <source>
        <dbReference type="SAM" id="MobiDB-lite"/>
    </source>
</evidence>
<dbReference type="PANTHER" id="PTHR30346:SF29">
    <property type="entry name" value="LYSR SUBSTRATE-BINDING"/>
    <property type="match status" value="1"/>
</dbReference>
<sequence>MYDFRMIDHRLIVLRTFAACGTVTAAAETLGYSPSAVSSQLREYQRTVGVPLVVKEGRGLRLTAAGRTLVERSDALVTLWEQIHGAVRGTAPGREPTRLRLGGFSSATGSLLSTVAAELSLRHPGIDVSITEAEPDHCIDLLTAERLDVAVTVAMQAAPDVNNRQIEQIPLLDDPLDVLLPADHPLAGRSSVRLEELAADPWVADHPGTTYRALFTTAFTAAGATPRIVHEVADWVSSMEIVSRGLGVGLVPRLVQLSSDLPVIRMPLDGPSAPRRRVLVMLRRSSRSHAIVEETVELLRRTADAGPTLTAGSAAPPDHRPDR</sequence>
<dbReference type="Gene3D" id="1.10.10.10">
    <property type="entry name" value="Winged helix-like DNA-binding domain superfamily/Winged helix DNA-binding domain"/>
    <property type="match status" value="1"/>
</dbReference>